<name>A0A370DH98_9GAMM</name>
<feature type="domain" description="Reverse transcriptase" evidence="2">
    <location>
        <begin position="1"/>
        <end position="267"/>
    </location>
</feature>
<dbReference type="InterPro" id="IPR051083">
    <property type="entry name" value="GrpII_Intron_Splice-Mob/Def"/>
</dbReference>
<sequence length="339" mass="38822">MKRSAIGLEVVADWHNLAAAFGRAAIGAGRNPAVEQFCANLESNLERLRQQILLESVPVGEMTSFCIRDPKTRIIHAPCFRERVLHHALMAHVGPVLDRTLVDDTFACRRGKGGLAAVQRCQYHLRRFEWFVQIDIKGFFASIDQQILLALLQRKFKDPGLLRLVERIIRAYQSSPGRGLPIGALTSQHFANYYLAGLDRWLLEQMKVRGMVRYMDDLLWCCDTKIQARQSLLAAETFIRNKLSLEIKQPPRLGRSRYGTLFCGYRILPGRLLLSRRRKRRYIERRRFWEHSFEQGRIDALGLQAGYAATLGITAHADAAAWRSEQLCRRPLANLLAEI</sequence>
<dbReference type="InterPro" id="IPR000477">
    <property type="entry name" value="RT_dom"/>
</dbReference>
<keyword evidence="4" id="KW-1185">Reference proteome</keyword>
<dbReference type="EMBL" id="QFXE01000015">
    <property type="protein sequence ID" value="RDH84315.1"/>
    <property type="molecule type" value="Genomic_DNA"/>
</dbReference>
<comment type="caution">
    <text evidence="3">The sequence shown here is derived from an EMBL/GenBank/DDBJ whole genome shotgun (WGS) entry which is preliminary data.</text>
</comment>
<dbReference type="AlphaFoldDB" id="A0A370DH98"/>
<evidence type="ECO:0000313" key="4">
    <source>
        <dbReference type="Proteomes" id="UP000254771"/>
    </source>
</evidence>
<dbReference type="Pfam" id="PF00078">
    <property type="entry name" value="RVT_1"/>
    <property type="match status" value="1"/>
</dbReference>
<evidence type="ECO:0000313" key="3">
    <source>
        <dbReference type="EMBL" id="RDH84315.1"/>
    </source>
</evidence>
<dbReference type="PROSITE" id="PS50878">
    <property type="entry name" value="RT_POL"/>
    <property type="match status" value="1"/>
</dbReference>
<dbReference type="Proteomes" id="UP000254771">
    <property type="component" value="Unassembled WGS sequence"/>
</dbReference>
<reference evidence="3 4" key="1">
    <citation type="journal article" date="2018" name="ISME J.">
        <title>Endosymbiont genomes yield clues of tubeworm success.</title>
        <authorList>
            <person name="Li Y."/>
            <person name="Liles M.R."/>
            <person name="Halanych K.M."/>
        </authorList>
    </citation>
    <scope>NUCLEOTIDE SEQUENCE [LARGE SCALE GENOMIC DNA]</scope>
    <source>
        <strain evidence="3">A1462</strain>
    </source>
</reference>
<accession>A0A370DH98</accession>
<protein>
    <recommendedName>
        <fullName evidence="2">Reverse transcriptase domain-containing protein</fullName>
    </recommendedName>
</protein>
<proteinExistence type="inferred from homology"/>
<evidence type="ECO:0000256" key="1">
    <source>
        <dbReference type="ARBA" id="ARBA00034120"/>
    </source>
</evidence>
<dbReference type="InterPro" id="IPR043502">
    <property type="entry name" value="DNA/RNA_pol_sf"/>
</dbReference>
<evidence type="ECO:0000259" key="2">
    <source>
        <dbReference type="PROSITE" id="PS50878"/>
    </source>
</evidence>
<dbReference type="PANTHER" id="PTHR34047:SF8">
    <property type="entry name" value="PROTEIN YKFC"/>
    <property type="match status" value="1"/>
</dbReference>
<organism evidence="3 4">
    <name type="scientific">endosymbiont of Escarpia spicata</name>
    <dbReference type="NCBI Taxonomy" id="2200908"/>
    <lineage>
        <taxon>Bacteria</taxon>
        <taxon>Pseudomonadati</taxon>
        <taxon>Pseudomonadota</taxon>
        <taxon>Gammaproteobacteria</taxon>
        <taxon>sulfur-oxidizing symbionts</taxon>
    </lineage>
</organism>
<gene>
    <name evidence="3" type="ORF">DIZ78_12270</name>
</gene>
<dbReference type="SUPFAM" id="SSF56672">
    <property type="entry name" value="DNA/RNA polymerases"/>
    <property type="match status" value="1"/>
</dbReference>
<comment type="similarity">
    <text evidence="1">Belongs to the bacterial reverse transcriptase family.</text>
</comment>
<dbReference type="PANTHER" id="PTHR34047">
    <property type="entry name" value="NUCLEAR INTRON MATURASE 1, MITOCHONDRIAL-RELATED"/>
    <property type="match status" value="1"/>
</dbReference>